<feature type="compositionally biased region" description="Basic and acidic residues" evidence="1">
    <location>
        <begin position="213"/>
        <end position="237"/>
    </location>
</feature>
<evidence type="ECO:0000313" key="3">
    <source>
        <dbReference type="Proteomes" id="UP000078200"/>
    </source>
</evidence>
<reference evidence="2" key="1">
    <citation type="submission" date="2020-05" db="UniProtKB">
        <authorList>
            <consortium name="EnsemblMetazoa"/>
        </authorList>
    </citation>
    <scope>IDENTIFICATION</scope>
    <source>
        <strain evidence="2">TTRI</strain>
    </source>
</reference>
<organism evidence="2 3">
    <name type="scientific">Glossina austeni</name>
    <name type="common">Savannah tsetse fly</name>
    <dbReference type="NCBI Taxonomy" id="7395"/>
    <lineage>
        <taxon>Eukaryota</taxon>
        <taxon>Metazoa</taxon>
        <taxon>Ecdysozoa</taxon>
        <taxon>Arthropoda</taxon>
        <taxon>Hexapoda</taxon>
        <taxon>Insecta</taxon>
        <taxon>Pterygota</taxon>
        <taxon>Neoptera</taxon>
        <taxon>Endopterygota</taxon>
        <taxon>Diptera</taxon>
        <taxon>Brachycera</taxon>
        <taxon>Muscomorpha</taxon>
        <taxon>Hippoboscoidea</taxon>
        <taxon>Glossinidae</taxon>
        <taxon>Glossina</taxon>
    </lineage>
</organism>
<evidence type="ECO:0000256" key="1">
    <source>
        <dbReference type="SAM" id="MobiDB-lite"/>
    </source>
</evidence>
<feature type="region of interest" description="Disordered" evidence="1">
    <location>
        <begin position="187"/>
        <end position="237"/>
    </location>
</feature>
<dbReference type="EnsemblMetazoa" id="GAUT007886-RA">
    <property type="protein sequence ID" value="GAUT007886-PA"/>
    <property type="gene ID" value="GAUT007886"/>
</dbReference>
<dbReference type="Proteomes" id="UP000078200">
    <property type="component" value="Unassembled WGS sequence"/>
</dbReference>
<sequence>MCANLNAKNTALYGTATTTKGKRSYNWVVNSLTIDIIPTIGPAGITPMTSSYIDFFISMSISTVQYFSHSRLGFKTLDFNSDKTVDGVSRQNDFRSQIAKTVYDYKIVNCNKFNYMLNRLIANSSLPVDRNLTSSDQTISHMNTAFKEAMDSLIKKVLRGQEGGILPYLNCTEIFCDIYPTGKLIEEEDTTTTDERQGARTVKTNSGGYSGQKSEETSLRVLQWRKDRGEPAQRAKN</sequence>
<keyword evidence="3" id="KW-1185">Reference proteome</keyword>
<name>A0A1A9UKY7_GLOAU</name>
<protein>
    <submittedName>
        <fullName evidence="2">Uncharacterized protein</fullName>
    </submittedName>
</protein>
<accession>A0A1A9UKY7</accession>
<evidence type="ECO:0000313" key="2">
    <source>
        <dbReference type="EnsemblMetazoa" id="GAUT007886-PA"/>
    </source>
</evidence>
<dbReference type="VEuPathDB" id="VectorBase:GAUT007886"/>
<dbReference type="AlphaFoldDB" id="A0A1A9UKY7"/>
<proteinExistence type="predicted"/>